<dbReference type="CDD" id="cd00303">
    <property type="entry name" value="retropepsin_like"/>
    <property type="match status" value="1"/>
</dbReference>
<dbReference type="InterPro" id="IPR043502">
    <property type="entry name" value="DNA/RNA_pol_sf"/>
</dbReference>
<evidence type="ECO:0000256" key="4">
    <source>
        <dbReference type="ARBA" id="ARBA00022759"/>
    </source>
</evidence>
<reference evidence="6" key="1">
    <citation type="journal article" date="2019" name="Sci. Rep.">
        <title>Draft genome of Tanacetum cinerariifolium, the natural source of mosquito coil.</title>
        <authorList>
            <person name="Yamashiro T."/>
            <person name="Shiraishi A."/>
            <person name="Satake H."/>
            <person name="Nakayama K."/>
        </authorList>
    </citation>
    <scope>NUCLEOTIDE SEQUENCE</scope>
</reference>
<dbReference type="InterPro" id="IPR012337">
    <property type="entry name" value="RNaseH-like_sf"/>
</dbReference>
<dbReference type="GO" id="GO:0015074">
    <property type="term" value="P:DNA integration"/>
    <property type="evidence" value="ECO:0007669"/>
    <property type="project" value="InterPro"/>
</dbReference>
<dbReference type="SUPFAM" id="SSF53098">
    <property type="entry name" value="Ribonuclease H-like"/>
    <property type="match status" value="1"/>
</dbReference>
<dbReference type="InterPro" id="IPR036397">
    <property type="entry name" value="RNaseH_sf"/>
</dbReference>
<keyword evidence="4" id="KW-0255">Endonuclease</keyword>
<evidence type="ECO:0000256" key="2">
    <source>
        <dbReference type="ARBA" id="ARBA00022695"/>
    </source>
</evidence>
<dbReference type="InterPro" id="IPR056924">
    <property type="entry name" value="SH3_Tf2-1"/>
</dbReference>
<dbReference type="GO" id="GO:0003676">
    <property type="term" value="F:nucleic acid binding"/>
    <property type="evidence" value="ECO:0007669"/>
    <property type="project" value="InterPro"/>
</dbReference>
<dbReference type="Gene3D" id="3.10.10.10">
    <property type="entry name" value="HIV Type 1 Reverse Transcriptase, subunit A, domain 1"/>
    <property type="match status" value="1"/>
</dbReference>
<dbReference type="Pfam" id="PF03732">
    <property type="entry name" value="Retrotrans_gag"/>
    <property type="match status" value="1"/>
</dbReference>
<keyword evidence="2" id="KW-0548">Nucleotidyltransferase</keyword>
<accession>A0A6L2MK79</accession>
<dbReference type="GO" id="GO:0004519">
    <property type="term" value="F:endonuclease activity"/>
    <property type="evidence" value="ECO:0007669"/>
    <property type="project" value="UniProtKB-KW"/>
</dbReference>
<dbReference type="GO" id="GO:0016779">
    <property type="term" value="F:nucleotidyltransferase activity"/>
    <property type="evidence" value="ECO:0007669"/>
    <property type="project" value="UniProtKB-KW"/>
</dbReference>
<dbReference type="Pfam" id="PF08284">
    <property type="entry name" value="RVP_2"/>
    <property type="match status" value="1"/>
</dbReference>
<evidence type="ECO:0000313" key="6">
    <source>
        <dbReference type="EMBL" id="GEU73192.1"/>
    </source>
</evidence>
<organism evidence="6">
    <name type="scientific">Tanacetum cinerariifolium</name>
    <name type="common">Dalmatian daisy</name>
    <name type="synonym">Chrysanthemum cinerariifolium</name>
    <dbReference type="NCBI Taxonomy" id="118510"/>
    <lineage>
        <taxon>Eukaryota</taxon>
        <taxon>Viridiplantae</taxon>
        <taxon>Streptophyta</taxon>
        <taxon>Embryophyta</taxon>
        <taxon>Tracheophyta</taxon>
        <taxon>Spermatophyta</taxon>
        <taxon>Magnoliopsida</taxon>
        <taxon>eudicotyledons</taxon>
        <taxon>Gunneridae</taxon>
        <taxon>Pentapetalae</taxon>
        <taxon>asterids</taxon>
        <taxon>campanulids</taxon>
        <taxon>Asterales</taxon>
        <taxon>Asteraceae</taxon>
        <taxon>Asteroideae</taxon>
        <taxon>Anthemideae</taxon>
        <taxon>Anthemidinae</taxon>
        <taxon>Tanacetum</taxon>
    </lineage>
</organism>
<dbReference type="Gene3D" id="2.40.70.10">
    <property type="entry name" value="Acid Proteases"/>
    <property type="match status" value="1"/>
</dbReference>
<proteinExistence type="predicted"/>
<dbReference type="PANTHER" id="PTHR37984">
    <property type="entry name" value="PROTEIN CBG26694"/>
    <property type="match status" value="1"/>
</dbReference>
<dbReference type="InterPro" id="IPR005162">
    <property type="entry name" value="Retrotrans_gag_dom"/>
</dbReference>
<dbReference type="SUPFAM" id="SSF50630">
    <property type="entry name" value="Acid proteases"/>
    <property type="match status" value="1"/>
</dbReference>
<dbReference type="InterPro" id="IPR001584">
    <property type="entry name" value="Integrase_cat-core"/>
</dbReference>
<gene>
    <name evidence="6" type="ORF">Tci_045170</name>
</gene>
<dbReference type="PANTHER" id="PTHR37984:SF5">
    <property type="entry name" value="PROTEIN NYNRIN-LIKE"/>
    <property type="match status" value="1"/>
</dbReference>
<evidence type="ECO:0000256" key="1">
    <source>
        <dbReference type="ARBA" id="ARBA00022679"/>
    </source>
</evidence>
<keyword evidence="3" id="KW-0540">Nuclease</keyword>
<dbReference type="Gene3D" id="3.30.420.10">
    <property type="entry name" value="Ribonuclease H-like superfamily/Ribonuclease H"/>
    <property type="match status" value="1"/>
</dbReference>
<comment type="caution">
    <text evidence="6">The sequence shown here is derived from an EMBL/GenBank/DDBJ whole genome shotgun (WGS) entry which is preliminary data.</text>
</comment>
<name>A0A6L2MK79_TANCI</name>
<dbReference type="InterPro" id="IPR021109">
    <property type="entry name" value="Peptidase_aspartic_dom_sf"/>
</dbReference>
<dbReference type="PROSITE" id="PS50994">
    <property type="entry name" value="INTEGRASE"/>
    <property type="match status" value="1"/>
</dbReference>
<evidence type="ECO:0000256" key="3">
    <source>
        <dbReference type="ARBA" id="ARBA00022722"/>
    </source>
</evidence>
<keyword evidence="4" id="KW-0378">Hydrolase</keyword>
<keyword evidence="1" id="KW-0808">Transferase</keyword>
<dbReference type="EMBL" id="BKCJ010006640">
    <property type="protein sequence ID" value="GEU73192.1"/>
    <property type="molecule type" value="Genomic_DNA"/>
</dbReference>
<evidence type="ECO:0000259" key="5">
    <source>
        <dbReference type="PROSITE" id="PS50994"/>
    </source>
</evidence>
<dbReference type="SUPFAM" id="SSF56672">
    <property type="entry name" value="DNA/RNA polymerases"/>
    <property type="match status" value="1"/>
</dbReference>
<dbReference type="InterPro" id="IPR050951">
    <property type="entry name" value="Retrovirus_Pol_polyprotein"/>
</dbReference>
<sequence>MVATRTNAIEPQLDETVKNWVTTQLNENVDQFNNMMNEFMRTQQYLVVDVTCLKNREGASRFSRLVDDLREEDKIKIVSIHIYDRALAWHLQYVRTQGENVTWSVYKEDILKRFREVNQDRMAELKNLRYKTTMKQYQIDFETLLNQVEITKSQYVSMYIAGLPPSMEMHVSPNEREDLKENLETRLGEEVESPNAIGKLLLSECYDSPQILLNDISGVPTYNTIRMKAIVTKHLLHLLMDTCSTHNFLDLFTAKKLGCKLTKTYPLQVTVAKGNKMVSQYTVYNFKWSIQGYQFKIDVMLLPLGGCEMVLGIQWLSTLGNIQWNFHDLVMRFVYEGQKVFLRGTKQSELQWINGKQLQKGEYPLELQSLLEEFKDVFVIPIDLPPKRSSDHNIPLKDESNMVNIRPYKYPPNQKDVIETMVIELLDSGVIRESHSLFSSPIMEGKLFTILTALPSNEFMEAIYFMWTTDPVLSDSLPMSQGKSTILVVVDRLSKQAHFIAVTHPYTTKIIAQIFLDNIYKLYGLPKTIVSGRDKVFMSLFWQSLFKMLKVGLKFSIAYHPQTDGQTKVVNKCLEGYLRCMTGESPKDWVQWLPLAEYWYNTNYHSPTNTTPFEAVYGQPPPLHIPYMSKDSKVELVDRTLTVREKTIDLLKFNLEKAQNMIKVQADKHMTEREFLVGDWVYLKLQPYRQLTVRKGKQHKLSSKFYGPYMVLARIG</sequence>
<dbReference type="Pfam" id="PF24626">
    <property type="entry name" value="SH3_Tf2-1"/>
    <property type="match status" value="1"/>
</dbReference>
<dbReference type="AlphaFoldDB" id="A0A6L2MK79"/>
<protein>
    <submittedName>
        <fullName evidence="6">Putative mitochondrial protein</fullName>
    </submittedName>
</protein>
<feature type="domain" description="Integrase catalytic" evidence="5">
    <location>
        <begin position="451"/>
        <end position="620"/>
    </location>
</feature>